<dbReference type="Pfam" id="PF00072">
    <property type="entry name" value="Response_reg"/>
    <property type="match status" value="1"/>
</dbReference>
<dbReference type="PROSITE" id="PS50122">
    <property type="entry name" value="CHEB"/>
    <property type="match status" value="1"/>
</dbReference>
<dbReference type="Proteomes" id="UP000886005">
    <property type="component" value="Unassembled WGS sequence"/>
</dbReference>
<dbReference type="EMBL" id="DRLD01000066">
    <property type="protein sequence ID" value="HED09495.1"/>
    <property type="molecule type" value="Genomic_DNA"/>
</dbReference>
<dbReference type="Gene3D" id="3.40.50.2300">
    <property type="match status" value="1"/>
</dbReference>
<gene>
    <name evidence="5" type="primary">cheB</name>
    <name evidence="10" type="ORF">ENJ10_02305</name>
</gene>
<dbReference type="SUPFAM" id="SSF52172">
    <property type="entry name" value="CheY-like"/>
    <property type="match status" value="1"/>
</dbReference>
<feature type="domain" description="CheB-type methylesterase" evidence="9">
    <location>
        <begin position="156"/>
        <end position="348"/>
    </location>
</feature>
<dbReference type="Pfam" id="PF01339">
    <property type="entry name" value="CheB_methylest"/>
    <property type="match status" value="1"/>
</dbReference>
<dbReference type="CDD" id="cd17541">
    <property type="entry name" value="REC_CheB-like"/>
    <property type="match status" value="1"/>
</dbReference>
<dbReference type="InterPro" id="IPR008248">
    <property type="entry name" value="CheB-like"/>
</dbReference>
<dbReference type="PROSITE" id="PS50110">
    <property type="entry name" value="RESPONSE_REGULATORY"/>
    <property type="match status" value="1"/>
</dbReference>
<keyword evidence="2 5" id="KW-0145">Chemotaxis</keyword>
<dbReference type="GO" id="GO:0050568">
    <property type="term" value="F:protein-glutamine glutaminase activity"/>
    <property type="evidence" value="ECO:0007669"/>
    <property type="project" value="UniProtKB-UniRule"/>
</dbReference>
<evidence type="ECO:0000259" key="8">
    <source>
        <dbReference type="PROSITE" id="PS50110"/>
    </source>
</evidence>
<dbReference type="SUPFAM" id="SSF52738">
    <property type="entry name" value="Methylesterase CheB, C-terminal domain"/>
    <property type="match status" value="1"/>
</dbReference>
<evidence type="ECO:0000256" key="3">
    <source>
        <dbReference type="ARBA" id="ARBA00022801"/>
    </source>
</evidence>
<dbReference type="SMART" id="SM00448">
    <property type="entry name" value="REC"/>
    <property type="match status" value="1"/>
</dbReference>
<protein>
    <recommendedName>
        <fullName evidence="5">Protein-glutamate methylesterase/protein-glutamine glutaminase</fullName>
        <ecNumber evidence="5">3.1.1.61</ecNumber>
        <ecNumber evidence="5">3.5.1.44</ecNumber>
    </recommendedName>
</protein>
<feature type="domain" description="Response regulatory" evidence="8">
    <location>
        <begin position="5"/>
        <end position="122"/>
    </location>
</feature>
<dbReference type="AlphaFoldDB" id="A0A7V1PTJ2"/>
<comment type="function">
    <text evidence="5">Involved in chemotaxis. Part of a chemotaxis signal transduction system that modulates chemotaxis in response to various stimuli. Catalyzes the demethylation of specific methylglutamate residues introduced into the chemoreceptors (methyl-accepting chemotaxis proteins or MCP) by CheR. Also mediates the irreversible deamidation of specific glutamine residues to glutamic acid.</text>
</comment>
<feature type="active site" evidence="5 6">
    <location>
        <position position="194"/>
    </location>
</feature>
<organism evidence="10">
    <name type="scientific">Caldithrix abyssi</name>
    <dbReference type="NCBI Taxonomy" id="187145"/>
    <lineage>
        <taxon>Bacteria</taxon>
        <taxon>Pseudomonadati</taxon>
        <taxon>Calditrichota</taxon>
        <taxon>Calditrichia</taxon>
        <taxon>Calditrichales</taxon>
        <taxon>Calditrichaceae</taxon>
        <taxon>Caldithrix</taxon>
    </lineage>
</organism>
<comment type="catalytic activity">
    <reaction evidence="4 5">
        <text>[protein]-L-glutamate 5-O-methyl ester + H2O = L-glutamyl-[protein] + methanol + H(+)</text>
        <dbReference type="Rhea" id="RHEA:23236"/>
        <dbReference type="Rhea" id="RHEA-COMP:10208"/>
        <dbReference type="Rhea" id="RHEA-COMP:10311"/>
        <dbReference type="ChEBI" id="CHEBI:15377"/>
        <dbReference type="ChEBI" id="CHEBI:15378"/>
        <dbReference type="ChEBI" id="CHEBI:17790"/>
        <dbReference type="ChEBI" id="CHEBI:29973"/>
        <dbReference type="ChEBI" id="CHEBI:82795"/>
        <dbReference type="EC" id="3.1.1.61"/>
    </reaction>
</comment>
<dbReference type="InterPro" id="IPR035909">
    <property type="entry name" value="CheB_C"/>
</dbReference>
<dbReference type="PANTHER" id="PTHR42872">
    <property type="entry name" value="PROTEIN-GLUTAMATE METHYLESTERASE/PROTEIN-GLUTAMINE GLUTAMINASE"/>
    <property type="match status" value="1"/>
</dbReference>
<dbReference type="Gene3D" id="3.40.50.180">
    <property type="entry name" value="Methylesterase CheB, C-terminal domain"/>
    <property type="match status" value="1"/>
</dbReference>
<evidence type="ECO:0000313" key="10">
    <source>
        <dbReference type="EMBL" id="HED09495.1"/>
    </source>
</evidence>
<comment type="domain">
    <text evidence="5">Contains a C-terminal catalytic domain, and an N-terminal region which modulates catalytic activity.</text>
</comment>
<feature type="modified residue" description="4-aspartylphosphate" evidence="5 7">
    <location>
        <position position="56"/>
    </location>
</feature>
<evidence type="ECO:0000256" key="7">
    <source>
        <dbReference type="PROSITE-ProRule" id="PRU00169"/>
    </source>
</evidence>
<dbReference type="GO" id="GO:0000156">
    <property type="term" value="F:phosphorelay response regulator activity"/>
    <property type="evidence" value="ECO:0007669"/>
    <property type="project" value="InterPro"/>
</dbReference>
<dbReference type="PANTHER" id="PTHR42872:SF6">
    <property type="entry name" value="PROTEIN-GLUTAMATE METHYLESTERASE_PROTEIN-GLUTAMINE GLUTAMINASE"/>
    <property type="match status" value="1"/>
</dbReference>
<dbReference type="EC" id="3.5.1.44" evidence="5"/>
<accession>A0A7V1PTJ2</accession>
<evidence type="ECO:0000259" key="9">
    <source>
        <dbReference type="PROSITE" id="PS50122"/>
    </source>
</evidence>
<feature type="active site" evidence="5 6">
    <location>
        <position position="290"/>
    </location>
</feature>
<comment type="caution">
    <text evidence="10">The sequence shown here is derived from an EMBL/GenBank/DDBJ whole genome shotgun (WGS) entry which is preliminary data.</text>
</comment>
<comment type="subcellular location">
    <subcellularLocation>
        <location evidence="5">Cytoplasm</location>
    </subcellularLocation>
</comment>
<evidence type="ECO:0000256" key="1">
    <source>
        <dbReference type="ARBA" id="ARBA00022490"/>
    </source>
</evidence>
<dbReference type="GO" id="GO:0005737">
    <property type="term" value="C:cytoplasm"/>
    <property type="evidence" value="ECO:0007669"/>
    <property type="project" value="UniProtKB-SubCell"/>
</dbReference>
<feature type="active site" evidence="5 6">
    <location>
        <position position="168"/>
    </location>
</feature>
<evidence type="ECO:0000256" key="4">
    <source>
        <dbReference type="ARBA" id="ARBA00048267"/>
    </source>
</evidence>
<dbReference type="InterPro" id="IPR000673">
    <property type="entry name" value="Sig_transdc_resp-reg_Me-estase"/>
</dbReference>
<dbReference type="NCBIfam" id="NF009206">
    <property type="entry name" value="PRK12555.1"/>
    <property type="match status" value="1"/>
</dbReference>
<dbReference type="InterPro" id="IPR011006">
    <property type="entry name" value="CheY-like_superfamily"/>
</dbReference>
<keyword evidence="3 5" id="KW-0378">Hydrolase</keyword>
<dbReference type="GO" id="GO:0008984">
    <property type="term" value="F:protein-glutamate methylesterase activity"/>
    <property type="evidence" value="ECO:0007669"/>
    <property type="project" value="UniProtKB-UniRule"/>
</dbReference>
<dbReference type="InterPro" id="IPR001789">
    <property type="entry name" value="Sig_transdc_resp-reg_receiver"/>
</dbReference>
<dbReference type="HAMAP" id="MF_00099">
    <property type="entry name" value="CheB_chemtxs"/>
    <property type="match status" value="1"/>
</dbReference>
<evidence type="ECO:0000256" key="6">
    <source>
        <dbReference type="PROSITE-ProRule" id="PRU00050"/>
    </source>
</evidence>
<evidence type="ECO:0000256" key="5">
    <source>
        <dbReference type="HAMAP-Rule" id="MF_00099"/>
    </source>
</evidence>
<dbReference type="EC" id="3.1.1.61" evidence="5"/>
<comment type="PTM">
    <text evidence="5">Phosphorylated by CheA. Phosphorylation of the N-terminal regulatory domain activates the methylesterase activity.</text>
</comment>
<dbReference type="CDD" id="cd16432">
    <property type="entry name" value="CheB_Rec"/>
    <property type="match status" value="1"/>
</dbReference>
<dbReference type="PIRSF" id="PIRSF000876">
    <property type="entry name" value="RR_chemtxs_CheB"/>
    <property type="match status" value="1"/>
</dbReference>
<comment type="similarity">
    <text evidence="5">Belongs to the CheB family.</text>
</comment>
<keyword evidence="5 7" id="KW-0597">Phosphoprotein</keyword>
<dbReference type="GO" id="GO:0006935">
    <property type="term" value="P:chemotaxis"/>
    <property type="evidence" value="ECO:0007669"/>
    <property type="project" value="UniProtKB-UniRule"/>
</dbReference>
<sequence length="349" mass="37753">MNPTRVLIVDDSALVRNLLSRGLDMYDDIEVVGTASDPYKARDMIVKTKPNVLTLDVEMPRMDGLEFLKKLMPQYPMPVVMVSSLTESGSRITLDALSAGAVDFVCKPQSDVSRGLSGMMNELHDKVRMASFVDVSHYKNRQYKATADVQKVTALSKTTDKVIAIGASTGGTEALRQVLTALPATTPGIVVVQHMPEKFTKMFADRLNELCEMQVSEARSGDRVYNGRILVAPGGKHLQLMRSGGEYKVVIRDGAKVCGHKPSVDVLFRSVARAAGSNAIGIMMTGMGSDGADAMVKLREAGARTLAQDEASSVVFGMPKEAFERGGAEKLVALKNIPGKIKTLLQEMD</sequence>
<proteinExistence type="inferred from homology"/>
<reference evidence="10" key="1">
    <citation type="journal article" date="2020" name="mSystems">
        <title>Genome- and Community-Level Interaction Insights into Carbon Utilization and Element Cycling Functions of Hydrothermarchaeota in Hydrothermal Sediment.</title>
        <authorList>
            <person name="Zhou Z."/>
            <person name="Liu Y."/>
            <person name="Xu W."/>
            <person name="Pan J."/>
            <person name="Luo Z.H."/>
            <person name="Li M."/>
        </authorList>
    </citation>
    <scope>NUCLEOTIDE SEQUENCE [LARGE SCALE GENOMIC DNA]</scope>
    <source>
        <strain evidence="10">HyVt-456</strain>
    </source>
</reference>
<dbReference type="NCBIfam" id="NF001965">
    <property type="entry name" value="PRK00742.1"/>
    <property type="match status" value="1"/>
</dbReference>
<evidence type="ECO:0000256" key="2">
    <source>
        <dbReference type="ARBA" id="ARBA00022500"/>
    </source>
</evidence>
<comment type="catalytic activity">
    <reaction evidence="5">
        <text>L-glutaminyl-[protein] + H2O = L-glutamyl-[protein] + NH4(+)</text>
        <dbReference type="Rhea" id="RHEA:16441"/>
        <dbReference type="Rhea" id="RHEA-COMP:10207"/>
        <dbReference type="Rhea" id="RHEA-COMP:10208"/>
        <dbReference type="ChEBI" id="CHEBI:15377"/>
        <dbReference type="ChEBI" id="CHEBI:28938"/>
        <dbReference type="ChEBI" id="CHEBI:29973"/>
        <dbReference type="ChEBI" id="CHEBI:30011"/>
        <dbReference type="EC" id="3.5.1.44"/>
    </reaction>
</comment>
<keyword evidence="1 5" id="KW-0963">Cytoplasm</keyword>
<name>A0A7V1PTJ2_CALAY</name>